<evidence type="ECO:0000256" key="3">
    <source>
        <dbReference type="ARBA" id="ARBA00022705"/>
    </source>
</evidence>
<dbReference type="SUPFAM" id="SSF52540">
    <property type="entry name" value="P-loop containing nucleoside triphosphate hydrolases"/>
    <property type="match status" value="1"/>
</dbReference>
<name>A0A7G7LKQ8_PYGAN</name>
<dbReference type="Gene3D" id="3.40.50.300">
    <property type="entry name" value="P-loop containing nucleotide triphosphate hydrolases"/>
    <property type="match status" value="1"/>
</dbReference>
<dbReference type="InterPro" id="IPR049912">
    <property type="entry name" value="CRESS_DNA_REP"/>
</dbReference>
<dbReference type="InterPro" id="IPR027417">
    <property type="entry name" value="P-loop_NTPase"/>
</dbReference>
<keyword evidence="6" id="KW-0547">Nucleotide-binding</keyword>
<keyword evidence="1" id="KW-0808">Transferase</keyword>
<dbReference type="AlphaFoldDB" id="A0A7G7LKQ8"/>
<proteinExistence type="predicted"/>
<keyword evidence="10" id="KW-0238">DNA-binding</keyword>
<evidence type="ECO:0000256" key="4">
    <source>
        <dbReference type="ARBA" id="ARBA00022722"/>
    </source>
</evidence>
<keyword evidence="4" id="KW-0540">Nuclease</keyword>
<keyword evidence="5" id="KW-0479">Metal-binding</keyword>
<dbReference type="GO" id="GO:0006260">
    <property type="term" value="P:DNA replication"/>
    <property type="evidence" value="ECO:0007669"/>
    <property type="project" value="UniProtKB-KW"/>
</dbReference>
<dbReference type="GO" id="GO:0046872">
    <property type="term" value="F:metal ion binding"/>
    <property type="evidence" value="ECO:0007669"/>
    <property type="project" value="UniProtKB-KW"/>
</dbReference>
<feature type="domain" description="CRESS-DNA virus Rep endonuclease" evidence="11">
    <location>
        <begin position="9"/>
        <end position="106"/>
    </location>
</feature>
<dbReference type="Gene3D" id="3.40.1310.20">
    <property type="match status" value="1"/>
</dbReference>
<evidence type="ECO:0000256" key="10">
    <source>
        <dbReference type="ARBA" id="ARBA00023125"/>
    </source>
</evidence>
<evidence type="ECO:0000259" key="11">
    <source>
        <dbReference type="PROSITE" id="PS52020"/>
    </source>
</evidence>
<evidence type="ECO:0000256" key="6">
    <source>
        <dbReference type="ARBA" id="ARBA00022741"/>
    </source>
</evidence>
<sequence>MDASLRPKCGKATSWMFTINNPTPADDPNQWEGVGYAKWQLEKAPTTGTLHYQGYVEFTKQHRLAGVKKINGRAAWFMRGGTQKQAVDYVSKPETYEGPGGEIGEQAPGQGARSDLQLMCEMVRDGSTMKEVALSNMAQFVVHNRGLETLGQVIGDTYTHDDIRGVWYWGKPGTGKSHQARQDYPDAYQKSQNKWFCGYAGEKSIILDDLDKLGGDKLGHYLKIWADKYACSAEVKGAKVNLKHEAFVVTSNYHPDTLWPDDEEMRAAINRRFEITEFKILYKRDNTTSKKRKRSDDYILATPGPKRKTIEMPKIVAKAIKTKCKIGMCADVGPCFCAQNAYVDAKAAGMEE</sequence>
<dbReference type="Pfam" id="PF02407">
    <property type="entry name" value="Viral_Rep"/>
    <property type="match status" value="1"/>
</dbReference>
<dbReference type="GO" id="GO:0016779">
    <property type="term" value="F:nucleotidyltransferase activity"/>
    <property type="evidence" value="ECO:0007669"/>
    <property type="project" value="UniProtKB-KW"/>
</dbReference>
<evidence type="ECO:0000256" key="9">
    <source>
        <dbReference type="ARBA" id="ARBA00023124"/>
    </source>
</evidence>
<evidence type="ECO:0000313" key="12">
    <source>
        <dbReference type="EMBL" id="QNG41075.1"/>
    </source>
</evidence>
<keyword evidence="8" id="KW-0378">Hydrolase</keyword>
<dbReference type="GO" id="GO:0004519">
    <property type="term" value="F:endonuclease activity"/>
    <property type="evidence" value="ECO:0007669"/>
    <property type="project" value="UniProtKB-KW"/>
</dbReference>
<evidence type="ECO:0000256" key="7">
    <source>
        <dbReference type="ARBA" id="ARBA00022759"/>
    </source>
</evidence>
<keyword evidence="7" id="KW-0255">Endonuclease</keyword>
<accession>A0A7G7LKQ8</accession>
<dbReference type="GO" id="GO:0016787">
    <property type="term" value="F:hydrolase activity"/>
    <property type="evidence" value="ECO:0007669"/>
    <property type="project" value="UniProtKB-KW"/>
</dbReference>
<organism evidence="12">
    <name type="scientific">Pygoscelis antarcticus</name>
    <name type="common">Chinstrap penguin</name>
    <dbReference type="NCBI Taxonomy" id="79643"/>
    <lineage>
        <taxon>Eukaryota</taxon>
        <taxon>Metazoa</taxon>
        <taxon>Chordata</taxon>
        <taxon>Craniata</taxon>
        <taxon>Vertebrata</taxon>
        <taxon>Euteleostomi</taxon>
        <taxon>Archelosauria</taxon>
        <taxon>Archosauria</taxon>
        <taxon>Dinosauria</taxon>
        <taxon>Saurischia</taxon>
        <taxon>Theropoda</taxon>
        <taxon>Coelurosauria</taxon>
        <taxon>Aves</taxon>
        <taxon>Neognathae</taxon>
        <taxon>Neoaves</taxon>
        <taxon>Aequornithes</taxon>
        <taxon>Sphenisciformes</taxon>
        <taxon>Spheniscidae</taxon>
        <taxon>Pygoscelis</taxon>
    </lineage>
</organism>
<evidence type="ECO:0000256" key="2">
    <source>
        <dbReference type="ARBA" id="ARBA00022695"/>
    </source>
</evidence>
<dbReference type="PROSITE" id="PS52020">
    <property type="entry name" value="CRESS_DNA_REP"/>
    <property type="match status" value="1"/>
</dbReference>
<keyword evidence="2" id="KW-0548">Nucleotidyltransferase</keyword>
<dbReference type="GO" id="GO:0000166">
    <property type="term" value="F:nucleotide binding"/>
    <property type="evidence" value="ECO:0007669"/>
    <property type="project" value="UniProtKB-KW"/>
</dbReference>
<keyword evidence="3" id="KW-0235">DNA replication</keyword>
<protein>
    <submittedName>
        <fullName evidence="12">Replication-associated protein</fullName>
    </submittedName>
</protein>
<dbReference type="GO" id="GO:0003677">
    <property type="term" value="F:DNA binding"/>
    <property type="evidence" value="ECO:0007669"/>
    <property type="project" value="UniProtKB-KW"/>
</dbReference>
<keyword evidence="9" id="KW-0190">Covalent protein-DNA linkage</keyword>
<reference evidence="12" key="1">
    <citation type="submission" date="2020-03" db="EMBL/GenBank/DDBJ databases">
        <title>Identification of Novel Circular Rep-Encoding ssDNA Molecules, Viruses, and Circular Molecules in four Penguin Species in South Georgia and the Antarctic.</title>
        <authorList>
            <person name="Levy H."/>
            <person name="Djurhuus A."/>
            <person name="Black C.E."/>
            <person name="Harding C."/>
            <person name="Suazo C."/>
            <person name="Kraberger S."/>
            <person name="Schmidlin K."/>
            <person name="Fontenele R.S."/>
            <person name="Hart T."/>
            <person name="Smith A.L."/>
            <person name="Varsani A."/>
        </authorList>
    </citation>
    <scope>NUCLEOTIDE SEQUENCE</scope>
    <source>
        <strain evidence="12">Antarctic/10_I_CPHALFsw008Ad</strain>
    </source>
</reference>
<evidence type="ECO:0000256" key="1">
    <source>
        <dbReference type="ARBA" id="ARBA00022679"/>
    </source>
</evidence>
<evidence type="ECO:0000256" key="8">
    <source>
        <dbReference type="ARBA" id="ARBA00022801"/>
    </source>
</evidence>
<dbReference type="EMBL" id="MT196286">
    <property type="protein sequence ID" value="QNG41075.1"/>
    <property type="molecule type" value="Genomic_DNA"/>
</dbReference>
<evidence type="ECO:0000256" key="5">
    <source>
        <dbReference type="ARBA" id="ARBA00022723"/>
    </source>
</evidence>